<reference evidence="2 3" key="2">
    <citation type="submission" date="2018-11" db="EMBL/GenBank/DDBJ databases">
        <authorList>
            <consortium name="Pathogen Informatics"/>
        </authorList>
    </citation>
    <scope>NUCLEOTIDE SEQUENCE [LARGE SCALE GENOMIC DNA]</scope>
</reference>
<keyword evidence="1" id="KW-0812">Transmembrane</keyword>
<evidence type="ECO:0000313" key="3">
    <source>
        <dbReference type="Proteomes" id="UP000271098"/>
    </source>
</evidence>
<feature type="transmembrane region" description="Helical" evidence="1">
    <location>
        <begin position="76"/>
        <end position="94"/>
    </location>
</feature>
<protein>
    <submittedName>
        <fullName evidence="4">t-SNARE coiled-coil homology domain-containing protein</fullName>
    </submittedName>
</protein>
<keyword evidence="1" id="KW-0472">Membrane</keyword>
<dbReference type="WBParaSite" id="GPUH_0000075401-mRNA-1">
    <property type="protein sequence ID" value="GPUH_0000075401-mRNA-1"/>
    <property type="gene ID" value="GPUH_0000075401"/>
</dbReference>
<dbReference type="AlphaFoldDB" id="A0A183CWB3"/>
<accession>A0A183CWB3</accession>
<dbReference type="Proteomes" id="UP000271098">
    <property type="component" value="Unassembled WGS sequence"/>
</dbReference>
<keyword evidence="3" id="KW-1185">Reference proteome</keyword>
<gene>
    <name evidence="2" type="ORF">GPUH_LOCUS753</name>
</gene>
<dbReference type="OrthoDB" id="10035564at2759"/>
<organism evidence="4">
    <name type="scientific">Gongylonema pulchrum</name>
    <dbReference type="NCBI Taxonomy" id="637853"/>
    <lineage>
        <taxon>Eukaryota</taxon>
        <taxon>Metazoa</taxon>
        <taxon>Ecdysozoa</taxon>
        <taxon>Nematoda</taxon>
        <taxon>Chromadorea</taxon>
        <taxon>Rhabditida</taxon>
        <taxon>Spirurina</taxon>
        <taxon>Spiruromorpha</taxon>
        <taxon>Spiruroidea</taxon>
        <taxon>Gongylonematidae</taxon>
        <taxon>Gongylonema</taxon>
    </lineage>
</organism>
<reference evidence="4" key="1">
    <citation type="submission" date="2016-06" db="UniProtKB">
        <authorList>
            <consortium name="WormBaseParasite"/>
        </authorList>
    </citation>
    <scope>IDENTIFICATION</scope>
</reference>
<evidence type="ECO:0000256" key="1">
    <source>
        <dbReference type="SAM" id="Phobius"/>
    </source>
</evidence>
<keyword evidence="1" id="KW-1133">Transmembrane helix</keyword>
<dbReference type="EMBL" id="UYRT01000749">
    <property type="protein sequence ID" value="VDK28664.1"/>
    <property type="molecule type" value="Genomic_DNA"/>
</dbReference>
<evidence type="ECO:0000313" key="4">
    <source>
        <dbReference type="WBParaSite" id="GPUH_0000075401-mRNA-1"/>
    </source>
</evidence>
<name>A0A183CWB3_9BILA</name>
<proteinExistence type="predicted"/>
<evidence type="ECO:0000313" key="2">
    <source>
        <dbReference type="EMBL" id="VDK28664.1"/>
    </source>
</evidence>
<sequence>MLLVVIWRIITHIFCQRREREDIDAVLDQDEGKHGLLKGELDGIALKQEEVQIGWMTEAKDWAGELISGQSMTGRILVVLVFILSIGSLIIYFYDASQ</sequence>